<proteinExistence type="predicted"/>
<dbReference type="EC" id="2.7.13.3" evidence="2"/>
<evidence type="ECO:0000256" key="2">
    <source>
        <dbReference type="ARBA" id="ARBA00012438"/>
    </source>
</evidence>
<keyword evidence="16" id="KW-1185">Reference proteome</keyword>
<dbReference type="CDD" id="cd16917">
    <property type="entry name" value="HATPase_UhpB-NarQ-NarX-like"/>
    <property type="match status" value="1"/>
</dbReference>
<evidence type="ECO:0000259" key="12">
    <source>
        <dbReference type="Pfam" id="PF02518"/>
    </source>
</evidence>
<evidence type="ECO:0000256" key="5">
    <source>
        <dbReference type="ARBA" id="ARBA00022741"/>
    </source>
</evidence>
<evidence type="ECO:0000313" key="16">
    <source>
        <dbReference type="Proteomes" id="UP001236795"/>
    </source>
</evidence>
<evidence type="ECO:0000313" key="15">
    <source>
        <dbReference type="EMBL" id="MDQ0490876.1"/>
    </source>
</evidence>
<evidence type="ECO:0000256" key="3">
    <source>
        <dbReference type="ARBA" id="ARBA00022553"/>
    </source>
</evidence>
<comment type="catalytic activity">
    <reaction evidence="1">
        <text>ATP + protein L-histidine = ADP + protein N-phospho-L-histidine.</text>
        <dbReference type="EC" id="2.7.13.3"/>
    </reaction>
</comment>
<feature type="transmembrane region" description="Helical" evidence="11">
    <location>
        <begin position="81"/>
        <end position="114"/>
    </location>
</feature>
<dbReference type="Gene3D" id="1.20.5.1930">
    <property type="match status" value="1"/>
</dbReference>
<dbReference type="InterPro" id="IPR055558">
    <property type="entry name" value="DUF7134"/>
</dbReference>
<dbReference type="InterPro" id="IPR050482">
    <property type="entry name" value="Sensor_HK_TwoCompSys"/>
</dbReference>
<dbReference type="PANTHER" id="PTHR24421:SF10">
    <property type="entry name" value="NITRATE_NITRITE SENSOR PROTEIN NARQ"/>
    <property type="match status" value="1"/>
</dbReference>
<feature type="coiled-coil region" evidence="9">
    <location>
        <begin position="175"/>
        <end position="202"/>
    </location>
</feature>
<keyword evidence="8" id="KW-0902">Two-component regulatory system</keyword>
<evidence type="ECO:0000259" key="14">
    <source>
        <dbReference type="Pfam" id="PF23539"/>
    </source>
</evidence>
<name>A0ABU0KN72_9ACTN</name>
<feature type="domain" description="Histidine kinase/HSP90-like ATPase" evidence="12">
    <location>
        <begin position="310"/>
        <end position="403"/>
    </location>
</feature>
<feature type="compositionally biased region" description="Basic and acidic residues" evidence="10">
    <location>
        <begin position="384"/>
        <end position="394"/>
    </location>
</feature>
<feature type="region of interest" description="Disordered" evidence="10">
    <location>
        <begin position="384"/>
        <end position="407"/>
    </location>
</feature>
<keyword evidence="3" id="KW-0597">Phosphoprotein</keyword>
<gene>
    <name evidence="15" type="ORF">QO019_005760</name>
</gene>
<dbReference type="Pfam" id="PF02518">
    <property type="entry name" value="HATPase_c"/>
    <property type="match status" value="1"/>
</dbReference>
<feature type="transmembrane region" description="Helical" evidence="11">
    <location>
        <begin position="126"/>
        <end position="143"/>
    </location>
</feature>
<dbReference type="Gene3D" id="3.30.565.10">
    <property type="entry name" value="Histidine kinase-like ATPase, C-terminal domain"/>
    <property type="match status" value="1"/>
</dbReference>
<keyword evidence="11" id="KW-1133">Transmembrane helix</keyword>
<dbReference type="EMBL" id="JAUSWC010000026">
    <property type="protein sequence ID" value="MDQ0490876.1"/>
    <property type="molecule type" value="Genomic_DNA"/>
</dbReference>
<evidence type="ECO:0000256" key="11">
    <source>
        <dbReference type="SAM" id="Phobius"/>
    </source>
</evidence>
<feature type="domain" description="DUF7134" evidence="14">
    <location>
        <begin position="18"/>
        <end position="176"/>
    </location>
</feature>
<dbReference type="Proteomes" id="UP001236795">
    <property type="component" value="Unassembled WGS sequence"/>
</dbReference>
<keyword evidence="4" id="KW-0808">Transferase</keyword>
<keyword evidence="9" id="KW-0175">Coiled coil</keyword>
<evidence type="ECO:0000256" key="4">
    <source>
        <dbReference type="ARBA" id="ARBA00022679"/>
    </source>
</evidence>
<evidence type="ECO:0000256" key="6">
    <source>
        <dbReference type="ARBA" id="ARBA00022777"/>
    </source>
</evidence>
<dbReference type="GO" id="GO:0016301">
    <property type="term" value="F:kinase activity"/>
    <property type="evidence" value="ECO:0007669"/>
    <property type="project" value="UniProtKB-KW"/>
</dbReference>
<keyword evidence="11" id="KW-0812">Transmembrane</keyword>
<dbReference type="InterPro" id="IPR036890">
    <property type="entry name" value="HATPase_C_sf"/>
</dbReference>
<comment type="caution">
    <text evidence="15">The sequence shown here is derived from an EMBL/GenBank/DDBJ whole genome shotgun (WGS) entry which is preliminary data.</text>
</comment>
<dbReference type="Pfam" id="PF07730">
    <property type="entry name" value="HisKA_3"/>
    <property type="match status" value="1"/>
</dbReference>
<dbReference type="SUPFAM" id="SSF55874">
    <property type="entry name" value="ATPase domain of HSP90 chaperone/DNA topoisomerase II/histidine kinase"/>
    <property type="match status" value="1"/>
</dbReference>
<dbReference type="PANTHER" id="PTHR24421">
    <property type="entry name" value="NITRATE/NITRITE SENSOR PROTEIN NARX-RELATED"/>
    <property type="match status" value="1"/>
</dbReference>
<evidence type="ECO:0000259" key="13">
    <source>
        <dbReference type="Pfam" id="PF07730"/>
    </source>
</evidence>
<reference evidence="15 16" key="1">
    <citation type="submission" date="2023-07" db="EMBL/GenBank/DDBJ databases">
        <title>Genomic Encyclopedia of Type Strains, Phase IV (KMG-IV): sequencing the most valuable type-strain genomes for metagenomic binning, comparative biology and taxonomic classification.</title>
        <authorList>
            <person name="Goeker M."/>
        </authorList>
    </citation>
    <scope>NUCLEOTIDE SEQUENCE [LARGE SCALE GENOMIC DNA]</scope>
    <source>
        <strain evidence="15 16">DSM 40573</strain>
    </source>
</reference>
<feature type="transmembrane region" description="Helical" evidence="11">
    <location>
        <begin position="155"/>
        <end position="172"/>
    </location>
</feature>
<accession>A0ABU0KN72</accession>
<dbReference type="Pfam" id="PF23539">
    <property type="entry name" value="DUF7134"/>
    <property type="match status" value="1"/>
</dbReference>
<dbReference type="RefSeq" id="WP_028959225.1">
    <property type="nucleotide sequence ID" value="NZ_JAUSWC010000026.1"/>
</dbReference>
<evidence type="ECO:0000256" key="9">
    <source>
        <dbReference type="SAM" id="Coils"/>
    </source>
</evidence>
<keyword evidence="6 15" id="KW-0418">Kinase</keyword>
<dbReference type="InterPro" id="IPR003594">
    <property type="entry name" value="HATPase_dom"/>
</dbReference>
<keyword evidence="7" id="KW-0067">ATP-binding</keyword>
<evidence type="ECO:0000256" key="1">
    <source>
        <dbReference type="ARBA" id="ARBA00000085"/>
    </source>
</evidence>
<keyword evidence="11" id="KW-0472">Membrane</keyword>
<evidence type="ECO:0000256" key="10">
    <source>
        <dbReference type="SAM" id="MobiDB-lite"/>
    </source>
</evidence>
<keyword evidence="5" id="KW-0547">Nucleotide-binding</keyword>
<evidence type="ECO:0000256" key="8">
    <source>
        <dbReference type="ARBA" id="ARBA00023012"/>
    </source>
</evidence>
<organism evidence="15 16">
    <name type="scientific">Streptomyces thermodiastaticus</name>
    <dbReference type="NCBI Taxonomy" id="44061"/>
    <lineage>
        <taxon>Bacteria</taxon>
        <taxon>Bacillati</taxon>
        <taxon>Actinomycetota</taxon>
        <taxon>Actinomycetes</taxon>
        <taxon>Kitasatosporales</taxon>
        <taxon>Streptomycetaceae</taxon>
        <taxon>Streptomyces</taxon>
    </lineage>
</organism>
<evidence type="ECO:0000256" key="7">
    <source>
        <dbReference type="ARBA" id="ARBA00022840"/>
    </source>
</evidence>
<dbReference type="InterPro" id="IPR011712">
    <property type="entry name" value="Sig_transdc_His_kin_sub3_dim/P"/>
</dbReference>
<feature type="domain" description="Signal transduction histidine kinase subgroup 3 dimerisation and phosphoacceptor" evidence="13">
    <location>
        <begin position="194"/>
        <end position="258"/>
    </location>
</feature>
<sequence>MTRPQAPWSNPALRTALARWQEQDALLKDGVLALVLTAPAFVPTLSGVGAQIGDLPERTPDTLGIALVLAQTLPLAARRRWPAACLVAVAATFAAHQALGYATTFASVGLYVALYSAGAHQVRFRRSLAVLASVGYAALAVALDRLGSPNDVPDYLAFGLILAAVRLAGGSMRRRRAEEAERRRLEAEAAKATERARIARELHDVVTHHVTAMVVQADAAQYLLTSAPERAGEGLAAVSDTGRRALTELRSLLGVLEATGEAASADLERTGGRAPALGRVGDLVEQARRSGQPVELTEHGEPRPRGVDVELAAYRVVQEALTNALKYATGEPTRVVLRHGGEHLGIEVATDGPAAAPAPRRPDLSGGRGLAGLRARVRLLDGELEAGPRPEGGFEVRATIPSQPVQE</sequence>
<protein>
    <recommendedName>
        <fullName evidence="2">histidine kinase</fullName>
        <ecNumber evidence="2">2.7.13.3</ecNumber>
    </recommendedName>
</protein>